<dbReference type="Proteomes" id="UP000186594">
    <property type="component" value="Unassembled WGS sequence"/>
</dbReference>
<dbReference type="OrthoDB" id="2116389at2759"/>
<dbReference type="Gene3D" id="1.10.4160.10">
    <property type="entry name" value="Hydantoin permease"/>
    <property type="match status" value="1"/>
</dbReference>
<keyword evidence="4" id="KW-1185">Reference proteome</keyword>
<comment type="caution">
    <text evidence="3">The sequence shown here is derived from an EMBL/GenBank/DDBJ whole genome shotgun (WGS) entry which is preliminary data.</text>
</comment>
<keyword evidence="2" id="KW-0472">Membrane</keyword>
<dbReference type="STRING" id="1198029.A0A1U7LLJ2"/>
<dbReference type="EMBL" id="LXFE01001511">
    <property type="protein sequence ID" value="OLL23524.1"/>
    <property type="molecule type" value="Genomic_DNA"/>
</dbReference>
<dbReference type="GO" id="GO:0005886">
    <property type="term" value="C:plasma membrane"/>
    <property type="evidence" value="ECO:0007669"/>
    <property type="project" value="TreeGrafter"/>
</dbReference>
<dbReference type="OMA" id="LELRSWC"/>
<keyword evidence="1" id="KW-0813">Transport</keyword>
<evidence type="ECO:0000256" key="2">
    <source>
        <dbReference type="SAM" id="Phobius"/>
    </source>
</evidence>
<evidence type="ECO:0000256" key="1">
    <source>
        <dbReference type="ARBA" id="ARBA00022448"/>
    </source>
</evidence>
<dbReference type="PANTHER" id="PTHR31806:SF1">
    <property type="entry name" value="PURINE-CYTOSINE PERMEASE FCY2-RELATED"/>
    <property type="match status" value="1"/>
</dbReference>
<keyword evidence="2" id="KW-0812">Transmembrane</keyword>
<reference evidence="3 4" key="1">
    <citation type="submission" date="2016-04" db="EMBL/GenBank/DDBJ databases">
        <title>Evolutionary innovation and constraint leading to complex multicellularity in the Ascomycota.</title>
        <authorList>
            <person name="Cisse O."/>
            <person name="Nguyen A."/>
            <person name="Hewitt D.A."/>
            <person name="Jedd G."/>
            <person name="Stajich J.E."/>
        </authorList>
    </citation>
    <scope>NUCLEOTIDE SEQUENCE [LARGE SCALE GENOMIC DNA]</scope>
    <source>
        <strain evidence="3 4">DAH-3</strain>
    </source>
</reference>
<accession>A0A1U7LLJ2</accession>
<organism evidence="3 4">
    <name type="scientific">Neolecta irregularis (strain DAH-3)</name>
    <dbReference type="NCBI Taxonomy" id="1198029"/>
    <lineage>
        <taxon>Eukaryota</taxon>
        <taxon>Fungi</taxon>
        <taxon>Dikarya</taxon>
        <taxon>Ascomycota</taxon>
        <taxon>Taphrinomycotina</taxon>
        <taxon>Neolectales</taxon>
        <taxon>Neolectaceae</taxon>
        <taxon>Neolecta</taxon>
    </lineage>
</organism>
<dbReference type="GO" id="GO:0000329">
    <property type="term" value="C:fungal-type vacuole membrane"/>
    <property type="evidence" value="ECO:0007669"/>
    <property type="project" value="TreeGrafter"/>
</dbReference>
<evidence type="ECO:0000313" key="4">
    <source>
        <dbReference type="Proteomes" id="UP000186594"/>
    </source>
</evidence>
<name>A0A1U7LLJ2_NEOID</name>
<dbReference type="AlphaFoldDB" id="A0A1U7LLJ2"/>
<dbReference type="GO" id="GO:0022857">
    <property type="term" value="F:transmembrane transporter activity"/>
    <property type="evidence" value="ECO:0007669"/>
    <property type="project" value="InterPro"/>
</dbReference>
<protein>
    <submittedName>
        <fullName evidence="3">Purine-cytosine permease fcyB</fullName>
    </submittedName>
</protein>
<feature type="transmembrane region" description="Helical" evidence="2">
    <location>
        <begin position="16"/>
        <end position="36"/>
    </location>
</feature>
<dbReference type="InterPro" id="IPR026030">
    <property type="entry name" value="Pur-cyt_permease_Fcy2/21/22"/>
</dbReference>
<keyword evidence="2" id="KW-1133">Transmembrane helix</keyword>
<dbReference type="PANTHER" id="PTHR31806">
    <property type="entry name" value="PURINE-CYTOSINE PERMEASE FCY2-RELATED"/>
    <property type="match status" value="1"/>
</dbReference>
<proteinExistence type="predicted"/>
<feature type="transmembrane region" description="Helical" evidence="2">
    <location>
        <begin position="57"/>
        <end position="78"/>
    </location>
</feature>
<gene>
    <name evidence="3" type="ORF">NEOLI_001512</name>
</gene>
<evidence type="ECO:0000313" key="3">
    <source>
        <dbReference type="EMBL" id="OLL23524.1"/>
    </source>
</evidence>
<sequence>MVTGIALVGAQHFNDALTNMLGLIAYWTSIYTCIVLEEHLIFRSRYGYQLDDWNTPSRLPVGIAAGVSSIVGVIGAVLGMQQPWFTGPIAKLIGSPGGDIGFELSAV</sequence>